<comment type="subcellular location">
    <subcellularLocation>
        <location evidence="1 7">Nucleus</location>
    </subcellularLocation>
</comment>
<evidence type="ECO:0000256" key="3">
    <source>
        <dbReference type="ARBA" id="ARBA00018363"/>
    </source>
</evidence>
<dbReference type="InterPro" id="IPR040203">
    <property type="entry name" value="Sld2"/>
</dbReference>
<dbReference type="Gene3D" id="1.10.10.1460">
    <property type="match status" value="1"/>
</dbReference>
<accession>A0AAD9FWF3</accession>
<comment type="function">
    <text evidence="7">Has a role in the initiation of DNA replication. Required at S-phase checkpoint.</text>
</comment>
<feature type="compositionally biased region" description="Low complexity" evidence="8">
    <location>
        <begin position="77"/>
        <end position="88"/>
    </location>
</feature>
<dbReference type="Pfam" id="PF11719">
    <property type="entry name" value="Drc1-Sld2"/>
    <property type="match status" value="1"/>
</dbReference>
<keyword evidence="10" id="KW-1185">Reference proteome</keyword>
<evidence type="ECO:0000256" key="7">
    <source>
        <dbReference type="RuleBase" id="RU367067"/>
    </source>
</evidence>
<dbReference type="PANTHER" id="PTHR28124:SF1">
    <property type="entry name" value="DNA REPLICATION REGULATOR SLD2"/>
    <property type="match status" value="1"/>
</dbReference>
<feature type="compositionally biased region" description="Acidic residues" evidence="8">
    <location>
        <begin position="552"/>
        <end position="561"/>
    </location>
</feature>
<dbReference type="InterPro" id="IPR021110">
    <property type="entry name" value="DNA_rep_checkpnt_protein"/>
</dbReference>
<evidence type="ECO:0000256" key="1">
    <source>
        <dbReference type="ARBA" id="ARBA00004123"/>
    </source>
</evidence>
<keyword evidence="5 7" id="KW-0539">Nucleus</keyword>
<dbReference type="GO" id="GO:0003688">
    <property type="term" value="F:DNA replication origin binding"/>
    <property type="evidence" value="ECO:0007669"/>
    <property type="project" value="TreeGrafter"/>
</dbReference>
<dbReference type="GO" id="GO:1902977">
    <property type="term" value="P:mitotic DNA replication preinitiation complex assembly"/>
    <property type="evidence" value="ECO:0007669"/>
    <property type="project" value="TreeGrafter"/>
</dbReference>
<comment type="caution">
    <text evidence="9">The sequence shown here is derived from an EMBL/GenBank/DDBJ whole genome shotgun (WGS) entry which is preliminary data.</text>
</comment>
<dbReference type="EMBL" id="JAODAN010000001">
    <property type="protein sequence ID" value="KAK1927480.1"/>
    <property type="molecule type" value="Genomic_DNA"/>
</dbReference>
<feature type="region of interest" description="Disordered" evidence="8">
    <location>
        <begin position="16"/>
        <end position="373"/>
    </location>
</feature>
<dbReference type="GO" id="GO:0003697">
    <property type="term" value="F:single-stranded DNA binding"/>
    <property type="evidence" value="ECO:0007669"/>
    <property type="project" value="TreeGrafter"/>
</dbReference>
<feature type="compositionally biased region" description="Low complexity" evidence="8">
    <location>
        <begin position="578"/>
        <end position="596"/>
    </location>
</feature>
<feature type="compositionally biased region" description="Acidic residues" evidence="8">
    <location>
        <begin position="474"/>
        <end position="484"/>
    </location>
</feature>
<dbReference type="GO" id="GO:0031261">
    <property type="term" value="C:DNA replication preinitiation complex"/>
    <property type="evidence" value="ECO:0007669"/>
    <property type="project" value="TreeGrafter"/>
</dbReference>
<evidence type="ECO:0000256" key="8">
    <source>
        <dbReference type="SAM" id="MobiDB-lite"/>
    </source>
</evidence>
<dbReference type="GO" id="GO:0006270">
    <property type="term" value="P:DNA replication initiation"/>
    <property type="evidence" value="ECO:0007669"/>
    <property type="project" value="UniProtKB-UniRule"/>
</dbReference>
<comment type="similarity">
    <text evidence="2 7">Belongs to the SLD2 family.</text>
</comment>
<reference evidence="9" key="1">
    <citation type="submission" date="2023-02" db="EMBL/GenBank/DDBJ databases">
        <title>Identification and recombinant expression of a fungal hydrolase from Papiliotrema laurentii that hydrolyzes apple cutin and clears colloidal polyester polyurethane.</title>
        <authorList>
            <consortium name="DOE Joint Genome Institute"/>
            <person name="Roman V.A."/>
            <person name="Bojanowski C."/>
            <person name="Crable B.R."/>
            <person name="Wagner D.N."/>
            <person name="Hung C.S."/>
            <person name="Nadeau L.J."/>
            <person name="Schratz L."/>
            <person name="Haridas S."/>
            <person name="Pangilinan J."/>
            <person name="Lipzen A."/>
            <person name="Na H."/>
            <person name="Yan M."/>
            <person name="Ng V."/>
            <person name="Grigoriev I.V."/>
            <person name="Spatafora J.W."/>
            <person name="Barlow D."/>
            <person name="Biffinger J."/>
            <person name="Kelley-Loughnane N."/>
            <person name="Varaljay V.A."/>
            <person name="Crookes-Goodson W.J."/>
        </authorList>
    </citation>
    <scope>NUCLEOTIDE SEQUENCE</scope>
    <source>
        <strain evidence="9">5307AH</strain>
    </source>
</reference>
<feature type="region of interest" description="Disordered" evidence="8">
    <location>
        <begin position="389"/>
        <end position="596"/>
    </location>
</feature>
<feature type="compositionally biased region" description="Low complexity" evidence="8">
    <location>
        <begin position="102"/>
        <end position="122"/>
    </location>
</feature>
<dbReference type="Proteomes" id="UP001182556">
    <property type="component" value="Unassembled WGS sequence"/>
</dbReference>
<name>A0AAD9FWF3_PAPLA</name>
<keyword evidence="6 7" id="KW-0131">Cell cycle</keyword>
<feature type="region of interest" description="Disordered" evidence="8">
    <location>
        <begin position="636"/>
        <end position="690"/>
    </location>
</feature>
<dbReference type="AlphaFoldDB" id="A0AAD9FWF3"/>
<organism evidence="9 10">
    <name type="scientific">Papiliotrema laurentii</name>
    <name type="common">Cryptococcus laurentii</name>
    <dbReference type="NCBI Taxonomy" id="5418"/>
    <lineage>
        <taxon>Eukaryota</taxon>
        <taxon>Fungi</taxon>
        <taxon>Dikarya</taxon>
        <taxon>Basidiomycota</taxon>
        <taxon>Agaricomycotina</taxon>
        <taxon>Tremellomycetes</taxon>
        <taxon>Tremellales</taxon>
        <taxon>Rhynchogastremaceae</taxon>
        <taxon>Papiliotrema</taxon>
    </lineage>
</organism>
<evidence type="ECO:0000256" key="6">
    <source>
        <dbReference type="ARBA" id="ARBA00023306"/>
    </source>
</evidence>
<keyword evidence="4 7" id="KW-0235">DNA replication</keyword>
<feature type="compositionally biased region" description="Basic and acidic residues" evidence="8">
    <location>
        <begin position="129"/>
        <end position="138"/>
    </location>
</feature>
<sequence>MDLPTVKAAVKAWEKAFKAQQGRPPTKDDIKQDPGGIGEKYSLYRKLSKEQSSASTTSRPTSQTLLPASHVPPPSSGPAHASSSAGPSRTQTPRTIPNNEYPTTPTPRSRRSSSSGSRPVPSGNVIGRRILDTTEESRPSSLPTKRSAPSPTKSPSSSRLFTTPKKARPSYSGPIHDPNPINPFSSPARSSTSRSLFVPQPPSSHAKPTEPSPFLHASSPRKLKELLEANSLRKMKERAAGQEEDDTITPRTKARRRLAGDFITPVKDKGPRKKRGEAKTDSGTHQLATGDNDKRLNGKDAMRFEDAGTDDEEEEEEEFGPSPMKPGLNRRFTELLQAADELPIDRDRSNRTNNLLSTAPKRSKKGKEDKVKSASITSFFARPIKGKVTVQLEQPSPEPVTVTEAHPTTSFEEENDILQRVMDAGQVDETRAGEEAQGTDKLSTPPPALEPEDTAREPEPALMPSARRLKVVELSEDEIDDFDPEGGHIRRKVVITGTRRNVKRRGSLSSLSDQHPVPEDEMPSENEEAAAEDETSEGNTDLPGGSQGGVEFIDDEDDEDTAPPLTAGESAPTETHSSPRSTSLAPPAPLPLLSLLSLKSPPRSTAAKINNLRVKAIFNPFDAARLKAARKGQDIYTSGEGTAPEEDEVLDKYGLTGGDPEEEEVEGDDDWEEECEGWKRTPLGMDDEDW</sequence>
<dbReference type="PANTHER" id="PTHR28124">
    <property type="entry name" value="DNA REPLICATION REGULATOR SLD2"/>
    <property type="match status" value="1"/>
</dbReference>
<dbReference type="CDD" id="cd22289">
    <property type="entry name" value="RecQL4_SLD2_NTD"/>
    <property type="match status" value="1"/>
</dbReference>
<feature type="compositionally biased region" description="Acidic residues" evidence="8">
    <location>
        <begin position="307"/>
        <end position="319"/>
    </location>
</feature>
<evidence type="ECO:0000256" key="4">
    <source>
        <dbReference type="ARBA" id="ARBA00022705"/>
    </source>
</evidence>
<feature type="compositionally biased region" description="Acidic residues" evidence="8">
    <location>
        <begin position="519"/>
        <end position="536"/>
    </location>
</feature>
<feature type="compositionally biased region" description="Low complexity" evidence="8">
    <location>
        <begin position="143"/>
        <end position="159"/>
    </location>
</feature>
<feature type="compositionally biased region" description="Low complexity" evidence="8">
    <location>
        <begin position="185"/>
        <end position="195"/>
    </location>
</feature>
<feature type="compositionally biased region" description="Acidic residues" evidence="8">
    <location>
        <begin position="659"/>
        <end position="675"/>
    </location>
</feature>
<dbReference type="FunFam" id="1.10.10.1460:FF:000001">
    <property type="entry name" value="DNA replication regulator Sld2"/>
    <property type="match status" value="1"/>
</dbReference>
<feature type="compositionally biased region" description="Basic and acidic residues" evidence="8">
    <location>
        <begin position="291"/>
        <end position="306"/>
    </location>
</feature>
<protein>
    <recommendedName>
        <fullName evidence="3 7">DNA replication regulator SLD2</fullName>
    </recommendedName>
</protein>
<evidence type="ECO:0000313" key="10">
    <source>
        <dbReference type="Proteomes" id="UP001182556"/>
    </source>
</evidence>
<evidence type="ECO:0000313" key="9">
    <source>
        <dbReference type="EMBL" id="KAK1927480.1"/>
    </source>
</evidence>
<dbReference type="GO" id="GO:0000727">
    <property type="term" value="P:double-strand break repair via break-induced replication"/>
    <property type="evidence" value="ECO:0007669"/>
    <property type="project" value="TreeGrafter"/>
</dbReference>
<evidence type="ECO:0000256" key="2">
    <source>
        <dbReference type="ARBA" id="ARBA00007276"/>
    </source>
</evidence>
<feature type="compositionally biased region" description="Polar residues" evidence="8">
    <location>
        <begin position="50"/>
        <end position="66"/>
    </location>
</feature>
<gene>
    <name evidence="9" type="ORF">DB88DRAFT_543872</name>
</gene>
<evidence type="ECO:0000256" key="5">
    <source>
        <dbReference type="ARBA" id="ARBA00023242"/>
    </source>
</evidence>
<feature type="compositionally biased region" description="Polar residues" evidence="8">
    <location>
        <begin position="89"/>
        <end position="101"/>
    </location>
</feature>
<proteinExistence type="inferred from homology"/>